<dbReference type="SUPFAM" id="SSF102645">
    <property type="entry name" value="CoaB-like"/>
    <property type="match status" value="1"/>
</dbReference>
<dbReference type="AlphaFoldDB" id="A0A8S1HKX8"/>
<dbReference type="Proteomes" id="UP000835052">
    <property type="component" value="Unassembled WGS sequence"/>
</dbReference>
<accession>A0A8S1HKX8</accession>
<comment type="caution">
    <text evidence="1">The sequence shown here is derived from an EMBL/GenBank/DDBJ whole genome shotgun (WGS) entry which is preliminary data.</text>
</comment>
<reference evidence="1" key="1">
    <citation type="submission" date="2020-10" db="EMBL/GenBank/DDBJ databases">
        <authorList>
            <person name="Kikuchi T."/>
        </authorList>
    </citation>
    <scope>NUCLEOTIDE SEQUENCE</scope>
    <source>
        <strain evidence="1">NKZ352</strain>
    </source>
</reference>
<sequence>MAPQLRNLNEELPEFLRLHKKKNIAFITTGGAQVPLDRNMVNYMETRCRGADGAAFAEYFLKKDYAVIFLHREDSPLPFSPRRGSLYETFELPNKIVIKRCVALKEAEKSDEDYSSLLFNVSYRSFKDYFETLGKMGLLLDAQNRRVLTLFAAASEDDHLPEKAKPLFKVLEDNELNPEVRVAPDAINYFIGLAPHAMFVAYQVYASKEQEKECVSTLLDSEEYIDCIVSCNVEKKDKKANLWLHGRYLNRRVNKEHEEIEESIVYQLTIIHDDYINYGTYIIK</sequence>
<proteinExistence type="predicted"/>
<dbReference type="OrthoDB" id="70224at2759"/>
<keyword evidence="2" id="KW-1185">Reference proteome</keyword>
<gene>
    <name evidence="1" type="ORF">CAUJ_LOCUS13205</name>
</gene>
<evidence type="ECO:0008006" key="3">
    <source>
        <dbReference type="Google" id="ProtNLM"/>
    </source>
</evidence>
<organism evidence="1 2">
    <name type="scientific">Caenorhabditis auriculariae</name>
    <dbReference type="NCBI Taxonomy" id="2777116"/>
    <lineage>
        <taxon>Eukaryota</taxon>
        <taxon>Metazoa</taxon>
        <taxon>Ecdysozoa</taxon>
        <taxon>Nematoda</taxon>
        <taxon>Chromadorea</taxon>
        <taxon>Rhabditida</taxon>
        <taxon>Rhabditina</taxon>
        <taxon>Rhabditomorpha</taxon>
        <taxon>Rhabditoidea</taxon>
        <taxon>Rhabditidae</taxon>
        <taxon>Peloderinae</taxon>
        <taxon>Caenorhabditis</taxon>
    </lineage>
</organism>
<dbReference type="InterPro" id="IPR035929">
    <property type="entry name" value="CoaB-like_sf"/>
</dbReference>
<evidence type="ECO:0000313" key="1">
    <source>
        <dbReference type="EMBL" id="CAD6197296.1"/>
    </source>
</evidence>
<dbReference type="Gene3D" id="3.40.50.10300">
    <property type="entry name" value="CoaB-like"/>
    <property type="match status" value="1"/>
</dbReference>
<evidence type="ECO:0000313" key="2">
    <source>
        <dbReference type="Proteomes" id="UP000835052"/>
    </source>
</evidence>
<dbReference type="EMBL" id="CAJGYM010000090">
    <property type="protein sequence ID" value="CAD6197296.1"/>
    <property type="molecule type" value="Genomic_DNA"/>
</dbReference>
<name>A0A8S1HKX8_9PELO</name>
<protein>
    <recommendedName>
        <fullName evidence="3">DNA/pantothenate metabolism flavoprotein C-terminal domain-containing protein</fullName>
    </recommendedName>
</protein>